<proteinExistence type="predicted"/>
<evidence type="ECO:0000313" key="2">
    <source>
        <dbReference type="EMBL" id="ALF60090.1"/>
    </source>
</evidence>
<dbReference type="RefSeq" id="WP_062535115.1">
    <property type="nucleotide sequence ID" value="NZ_CP012678.1"/>
</dbReference>
<evidence type="ECO:0000256" key="1">
    <source>
        <dbReference type="SAM" id="Phobius"/>
    </source>
</evidence>
<name>A0A0M4T311_9GAMM</name>
<evidence type="ECO:0000313" key="3">
    <source>
        <dbReference type="Proteomes" id="UP000059847"/>
    </source>
</evidence>
<reference evidence="2 3" key="1">
    <citation type="submission" date="2015-09" db="EMBL/GenBank/DDBJ databases">
        <title>Complete genome of Psychrobacter urativorans R10.10B.</title>
        <authorList>
            <person name="See-Too W.S."/>
            <person name="Chan K.G."/>
        </authorList>
    </citation>
    <scope>NUCLEOTIDE SEQUENCE [LARGE SCALE GENOMIC DNA]</scope>
    <source>
        <strain evidence="2 3">R10.10B</strain>
    </source>
</reference>
<sequence length="166" mass="18450">MTRTTPNLKKNAPLNDTKLIDAKPIVATKLTQYVGFFAIGYILATSIFMMIQTKFALSSQLVTVISILVGAYIAVHKFIKHQHRALNRSEINRLTLGSVGSVWLLTAVYVFALWVFVFDAVSREVLLDMTRQQPLPLLGAVVMILLLTLVSARLGIWVVNRALAPK</sequence>
<dbReference type="EMBL" id="CP012678">
    <property type="protein sequence ID" value="ALF60090.1"/>
    <property type="molecule type" value="Genomic_DNA"/>
</dbReference>
<keyword evidence="3" id="KW-1185">Reference proteome</keyword>
<dbReference type="KEGG" id="pur:AOC03_08625"/>
<gene>
    <name evidence="2" type="ORF">AOC03_08625</name>
</gene>
<keyword evidence="1" id="KW-0812">Transmembrane</keyword>
<accession>A0A0M4T311</accession>
<organism evidence="2 3">
    <name type="scientific">Psychrobacter urativorans</name>
    <dbReference type="NCBI Taxonomy" id="45610"/>
    <lineage>
        <taxon>Bacteria</taxon>
        <taxon>Pseudomonadati</taxon>
        <taxon>Pseudomonadota</taxon>
        <taxon>Gammaproteobacteria</taxon>
        <taxon>Moraxellales</taxon>
        <taxon>Moraxellaceae</taxon>
        <taxon>Psychrobacter</taxon>
    </lineage>
</organism>
<dbReference type="InterPro" id="IPR047730">
    <property type="entry name" value="ABZJ_00895-like"/>
</dbReference>
<protein>
    <submittedName>
        <fullName evidence="2">Uncharacterized protein</fullName>
    </submittedName>
</protein>
<feature type="transmembrane region" description="Helical" evidence="1">
    <location>
        <begin position="137"/>
        <end position="159"/>
    </location>
</feature>
<dbReference type="OrthoDB" id="6657990at2"/>
<dbReference type="Proteomes" id="UP000059847">
    <property type="component" value="Chromosome"/>
</dbReference>
<dbReference type="AlphaFoldDB" id="A0A0M4T311"/>
<feature type="transmembrane region" description="Helical" evidence="1">
    <location>
        <begin position="33"/>
        <end position="51"/>
    </location>
</feature>
<keyword evidence="1" id="KW-1133">Transmembrane helix</keyword>
<dbReference type="NCBIfam" id="NF038216">
    <property type="entry name" value="ABZJ_00895_fam"/>
    <property type="match status" value="1"/>
</dbReference>
<keyword evidence="1" id="KW-0472">Membrane</keyword>
<feature type="transmembrane region" description="Helical" evidence="1">
    <location>
        <begin position="57"/>
        <end position="75"/>
    </location>
</feature>
<feature type="transmembrane region" description="Helical" evidence="1">
    <location>
        <begin position="96"/>
        <end position="117"/>
    </location>
</feature>